<comment type="similarity">
    <text evidence="1">Belongs to the bacterial ribosomal protein bS20 family.</text>
</comment>
<protein>
    <submittedName>
        <fullName evidence="6">Ribosomal protein S20</fullName>
    </submittedName>
</protein>
<evidence type="ECO:0000256" key="1">
    <source>
        <dbReference type="ARBA" id="ARBA00007634"/>
    </source>
</evidence>
<evidence type="ECO:0000313" key="6">
    <source>
        <dbReference type="EMBL" id="QAA11730.1"/>
    </source>
</evidence>
<evidence type="ECO:0000256" key="2">
    <source>
        <dbReference type="ARBA" id="ARBA00022730"/>
    </source>
</evidence>
<reference evidence="6" key="1">
    <citation type="journal article" date="2019" name="Genome Biol. Evol.">
        <title>Plastid Genomes and Proteins Illuminate the Evolution of Eustigmatophyte Algae and Their Bacterial Endosymbionts.</title>
        <authorList>
            <person name="Sevcikova T."/>
            <person name="Yurchenko T."/>
            <person name="Fawley K.P."/>
            <person name="Amaral R."/>
            <person name="Strnad H."/>
            <person name="Santos L.M."/>
            <person name="Fawley M.W."/>
            <person name="Elias M."/>
        </authorList>
    </citation>
    <scope>NUCLEOTIDE SEQUENCE</scope>
</reference>
<dbReference type="GO" id="GO:0006412">
    <property type="term" value="P:translation"/>
    <property type="evidence" value="ECO:0007669"/>
    <property type="project" value="InterPro"/>
</dbReference>
<gene>
    <name evidence="6" type="primary">rps20</name>
</gene>
<dbReference type="GeneID" id="38947878"/>
<keyword evidence="4 6" id="KW-0689">Ribosomal protein</keyword>
<dbReference type="Gene3D" id="1.20.58.110">
    <property type="entry name" value="Ribosomal protein S20"/>
    <property type="match status" value="1"/>
</dbReference>
<evidence type="ECO:0000256" key="3">
    <source>
        <dbReference type="ARBA" id="ARBA00022884"/>
    </source>
</evidence>
<dbReference type="GO" id="GO:0005829">
    <property type="term" value="C:cytosol"/>
    <property type="evidence" value="ECO:0007669"/>
    <property type="project" value="TreeGrafter"/>
</dbReference>
<name>A0A3R5U4P3_9STRA</name>
<dbReference type="PANTHER" id="PTHR33398">
    <property type="entry name" value="30S RIBOSOMAL PROTEIN S20"/>
    <property type="match status" value="1"/>
</dbReference>
<proteinExistence type="inferred from homology"/>
<dbReference type="Pfam" id="PF01649">
    <property type="entry name" value="Ribosomal_S20p"/>
    <property type="match status" value="1"/>
</dbReference>
<sequence>MANIKSAKKKVRVGRRNAKINKSYKSSIKTLLKRYRQNLKDFATNRDEKTLQTLQTLISSLYSRIDKAAKKKVFHINKAARQKSRIVSSLKKIISV</sequence>
<dbReference type="HAMAP" id="MF_00500">
    <property type="entry name" value="Ribosomal_bS20"/>
    <property type="match status" value="1"/>
</dbReference>
<keyword evidence="2" id="KW-0699">rRNA-binding</keyword>
<dbReference type="GO" id="GO:0070181">
    <property type="term" value="F:small ribosomal subunit rRNA binding"/>
    <property type="evidence" value="ECO:0007669"/>
    <property type="project" value="TreeGrafter"/>
</dbReference>
<dbReference type="GO" id="GO:0003735">
    <property type="term" value="F:structural constituent of ribosome"/>
    <property type="evidence" value="ECO:0007669"/>
    <property type="project" value="InterPro"/>
</dbReference>
<organism evidence="6">
    <name type="scientific">Eustigmatophyceae sp. Mont 10/10-1w</name>
    <dbReference type="NCBI Taxonomy" id="2506145"/>
    <lineage>
        <taxon>Eukaryota</taxon>
        <taxon>Sar</taxon>
        <taxon>Stramenopiles</taxon>
        <taxon>Ochrophyta</taxon>
        <taxon>Eustigmatophyceae</taxon>
    </lineage>
</organism>
<dbReference type="RefSeq" id="YP_009550797.1">
    <property type="nucleotide sequence ID" value="NC_040297.1"/>
</dbReference>
<dbReference type="AlphaFoldDB" id="A0A3R5U4P3"/>
<dbReference type="EMBL" id="MK281455">
    <property type="protein sequence ID" value="QAA11730.1"/>
    <property type="molecule type" value="Genomic_DNA"/>
</dbReference>
<geneLocation type="plastid" evidence="6"/>
<dbReference type="InterPro" id="IPR036510">
    <property type="entry name" value="Ribosomal_bS20_sf"/>
</dbReference>
<dbReference type="NCBIfam" id="TIGR00029">
    <property type="entry name" value="S20"/>
    <property type="match status" value="1"/>
</dbReference>
<keyword evidence="3" id="KW-0694">RNA-binding</keyword>
<dbReference type="GO" id="GO:0015935">
    <property type="term" value="C:small ribosomal subunit"/>
    <property type="evidence" value="ECO:0007669"/>
    <property type="project" value="TreeGrafter"/>
</dbReference>
<keyword evidence="5" id="KW-0687">Ribonucleoprotein</keyword>
<evidence type="ECO:0000256" key="4">
    <source>
        <dbReference type="ARBA" id="ARBA00022980"/>
    </source>
</evidence>
<keyword evidence="6" id="KW-0934">Plastid</keyword>
<evidence type="ECO:0000256" key="5">
    <source>
        <dbReference type="ARBA" id="ARBA00023274"/>
    </source>
</evidence>
<dbReference type="InterPro" id="IPR002583">
    <property type="entry name" value="Ribosomal_bS20"/>
</dbReference>
<dbReference type="PANTHER" id="PTHR33398:SF1">
    <property type="entry name" value="SMALL RIBOSOMAL SUBUNIT PROTEIN BS20C"/>
    <property type="match status" value="1"/>
</dbReference>
<dbReference type="SUPFAM" id="SSF46992">
    <property type="entry name" value="Ribosomal protein S20"/>
    <property type="match status" value="1"/>
</dbReference>
<accession>A0A3R5U4P3</accession>